<keyword evidence="6" id="KW-0472">Membrane</keyword>
<dbReference type="FunFam" id="3.50.50.60:FF:000115">
    <property type="entry name" value="Salicylate hydroxylase, putative"/>
    <property type="match status" value="1"/>
</dbReference>
<dbReference type="Proteomes" id="UP001172155">
    <property type="component" value="Unassembled WGS sequence"/>
</dbReference>
<dbReference type="PRINTS" id="PR00420">
    <property type="entry name" value="RNGMNOXGNASE"/>
</dbReference>
<feature type="domain" description="FAD-binding" evidence="7">
    <location>
        <begin position="8"/>
        <end position="378"/>
    </location>
</feature>
<evidence type="ECO:0000256" key="4">
    <source>
        <dbReference type="ARBA" id="ARBA00023002"/>
    </source>
</evidence>
<dbReference type="EMBL" id="JAUKUD010000002">
    <property type="protein sequence ID" value="KAK0751172.1"/>
    <property type="molecule type" value="Genomic_DNA"/>
</dbReference>
<dbReference type="AlphaFoldDB" id="A0AA40KAA0"/>
<keyword evidence="6" id="KW-1133">Transmembrane helix</keyword>
<evidence type="ECO:0000256" key="2">
    <source>
        <dbReference type="ARBA" id="ARBA00022630"/>
    </source>
</evidence>
<evidence type="ECO:0000256" key="6">
    <source>
        <dbReference type="SAM" id="Phobius"/>
    </source>
</evidence>
<dbReference type="SUPFAM" id="SSF51905">
    <property type="entry name" value="FAD/NAD(P)-binding domain"/>
    <property type="match status" value="1"/>
</dbReference>
<keyword evidence="5" id="KW-0503">Monooxygenase</keyword>
<comment type="similarity">
    <text evidence="1">Belongs to the paxM FAD-dependent monooxygenase family.</text>
</comment>
<dbReference type="InterPro" id="IPR036188">
    <property type="entry name" value="FAD/NAD-bd_sf"/>
</dbReference>
<protein>
    <recommendedName>
        <fullName evidence="7">FAD-binding domain-containing protein</fullName>
    </recommendedName>
</protein>
<keyword evidence="2" id="KW-0285">Flavoprotein</keyword>
<accession>A0AA40KAA0</accession>
<keyword evidence="9" id="KW-1185">Reference proteome</keyword>
<dbReference type="Gene3D" id="3.50.50.60">
    <property type="entry name" value="FAD/NAD(P)-binding domain"/>
    <property type="match status" value="1"/>
</dbReference>
<proteinExistence type="inferred from homology"/>
<evidence type="ECO:0000313" key="9">
    <source>
        <dbReference type="Proteomes" id="UP001172155"/>
    </source>
</evidence>
<dbReference type="SUPFAM" id="SSF54373">
    <property type="entry name" value="FAD-linked reductases, C-terminal domain"/>
    <property type="match status" value="1"/>
</dbReference>
<comment type="caution">
    <text evidence="8">The sequence shown here is derived from an EMBL/GenBank/DDBJ whole genome shotgun (WGS) entry which is preliminary data.</text>
</comment>
<evidence type="ECO:0000256" key="1">
    <source>
        <dbReference type="ARBA" id="ARBA00007992"/>
    </source>
</evidence>
<dbReference type="PANTHER" id="PTHR13789:SF147">
    <property type="entry name" value="PUTATIVE (AFU_ORTHOLOGUE AFUA_2G01950)-RELATED"/>
    <property type="match status" value="1"/>
</dbReference>
<keyword evidence="3" id="KW-0274">FAD</keyword>
<keyword evidence="4" id="KW-0560">Oxidoreductase</keyword>
<dbReference type="Pfam" id="PF01494">
    <property type="entry name" value="FAD_binding_3"/>
    <property type="match status" value="1"/>
</dbReference>
<evidence type="ECO:0000256" key="3">
    <source>
        <dbReference type="ARBA" id="ARBA00022827"/>
    </source>
</evidence>
<evidence type="ECO:0000256" key="5">
    <source>
        <dbReference type="ARBA" id="ARBA00023033"/>
    </source>
</evidence>
<dbReference type="GO" id="GO:0071949">
    <property type="term" value="F:FAD binding"/>
    <property type="evidence" value="ECO:0007669"/>
    <property type="project" value="InterPro"/>
</dbReference>
<evidence type="ECO:0000259" key="7">
    <source>
        <dbReference type="Pfam" id="PF01494"/>
    </source>
</evidence>
<feature type="transmembrane region" description="Helical" evidence="6">
    <location>
        <begin position="7"/>
        <end position="26"/>
    </location>
</feature>
<evidence type="ECO:0000313" key="8">
    <source>
        <dbReference type="EMBL" id="KAK0751172.1"/>
    </source>
</evidence>
<dbReference type="GO" id="GO:0004497">
    <property type="term" value="F:monooxygenase activity"/>
    <property type="evidence" value="ECO:0007669"/>
    <property type="project" value="UniProtKB-KW"/>
</dbReference>
<keyword evidence="6" id="KW-0812">Transmembrane</keyword>
<name>A0AA40KAA0_9PEZI</name>
<gene>
    <name evidence="8" type="ORF">B0T18DRAFT_435648</name>
</gene>
<reference evidence="8" key="1">
    <citation type="submission" date="2023-06" db="EMBL/GenBank/DDBJ databases">
        <title>Genome-scale phylogeny and comparative genomics of the fungal order Sordariales.</title>
        <authorList>
            <consortium name="Lawrence Berkeley National Laboratory"/>
            <person name="Hensen N."/>
            <person name="Bonometti L."/>
            <person name="Westerberg I."/>
            <person name="Brannstrom I.O."/>
            <person name="Guillou S."/>
            <person name="Cros-Aarteil S."/>
            <person name="Calhoun S."/>
            <person name="Haridas S."/>
            <person name="Kuo A."/>
            <person name="Mondo S."/>
            <person name="Pangilinan J."/>
            <person name="Riley R."/>
            <person name="LaButti K."/>
            <person name="Andreopoulos B."/>
            <person name="Lipzen A."/>
            <person name="Chen C."/>
            <person name="Yanf M."/>
            <person name="Daum C."/>
            <person name="Ng V."/>
            <person name="Clum A."/>
            <person name="Steindorff A."/>
            <person name="Ohm R."/>
            <person name="Martin F."/>
            <person name="Silar P."/>
            <person name="Natvig D."/>
            <person name="Lalanne C."/>
            <person name="Gautier V."/>
            <person name="Ament-velasquez S.L."/>
            <person name="Kruys A."/>
            <person name="Hutchinson M.I."/>
            <person name="Powell A.J."/>
            <person name="Barry K."/>
            <person name="Miller A.N."/>
            <person name="Grigoriev I.V."/>
            <person name="Debuchy R."/>
            <person name="Gladieux P."/>
            <person name="Thoren M.H."/>
            <person name="Johannesson H."/>
        </authorList>
    </citation>
    <scope>NUCLEOTIDE SEQUENCE</scope>
    <source>
        <strain evidence="8">SMH3187-1</strain>
    </source>
</reference>
<sequence length="454" mass="49006">MADPKDLRIVIVGAGMGGLGTALAFAKKGFKHIDVYENAPNLGFVGAGIQMPPNVARVLDRLGVWDEIVAEATDVQGTSIREGSTDEELSHVAMPNMREKYGYPHCTGHRASLAGGMYAGCQREPAITFHFSHTLLRIDSYAPTALLTFQPGTAPNTPSIQVRADVVLAADGIKSVTRTQMLASLSLTTTESDTGQAAYRIMLPRAAMAHDPSLLALLDSSTVVRWIGPRRHIIAYPVSDHTIYNLSTAQPDDAFASATNATYTTRGAKAQMRAVYADFCPLVQRMLDLVPGDDVVEWKLRTYEELATWTRGCVALVGDACHPTLPHLSQGAAMAVEDAAVLAECVGRVPVGGGPEAVARALKVYEMLRKPRTSELVELAAHSGRVLHLGEGQAREERDRLFRDNGRGGSVPDKWASPDVQQMIYSHDCVKDAEERFDELYAGLQDGDGPAGKL</sequence>
<dbReference type="InterPro" id="IPR002938">
    <property type="entry name" value="FAD-bd"/>
</dbReference>
<organism evidence="8 9">
    <name type="scientific">Schizothecium vesticola</name>
    <dbReference type="NCBI Taxonomy" id="314040"/>
    <lineage>
        <taxon>Eukaryota</taxon>
        <taxon>Fungi</taxon>
        <taxon>Dikarya</taxon>
        <taxon>Ascomycota</taxon>
        <taxon>Pezizomycotina</taxon>
        <taxon>Sordariomycetes</taxon>
        <taxon>Sordariomycetidae</taxon>
        <taxon>Sordariales</taxon>
        <taxon>Schizotheciaceae</taxon>
        <taxon>Schizothecium</taxon>
    </lineage>
</organism>
<dbReference type="PANTHER" id="PTHR13789">
    <property type="entry name" value="MONOOXYGENASE"/>
    <property type="match status" value="1"/>
</dbReference>
<dbReference type="InterPro" id="IPR050493">
    <property type="entry name" value="FAD-dep_Monooxygenase_BioMet"/>
</dbReference>